<dbReference type="Proteomes" id="UP000502248">
    <property type="component" value="Chromosome"/>
</dbReference>
<feature type="transmembrane region" description="Helical" evidence="1">
    <location>
        <begin position="78"/>
        <end position="97"/>
    </location>
</feature>
<proteinExistence type="predicted"/>
<organism evidence="2 3">
    <name type="scientific">Cohnella herbarum</name>
    <dbReference type="NCBI Taxonomy" id="2728023"/>
    <lineage>
        <taxon>Bacteria</taxon>
        <taxon>Bacillati</taxon>
        <taxon>Bacillota</taxon>
        <taxon>Bacilli</taxon>
        <taxon>Bacillales</taxon>
        <taxon>Paenibacillaceae</taxon>
        <taxon>Cohnella</taxon>
    </lineage>
</organism>
<feature type="transmembrane region" description="Helical" evidence="1">
    <location>
        <begin position="48"/>
        <end position="66"/>
    </location>
</feature>
<evidence type="ECO:0000256" key="1">
    <source>
        <dbReference type="SAM" id="Phobius"/>
    </source>
</evidence>
<keyword evidence="1" id="KW-1133">Transmembrane helix</keyword>
<reference evidence="2 3" key="1">
    <citation type="submission" date="2020-04" db="EMBL/GenBank/DDBJ databases">
        <title>Genome sequencing of novel species.</title>
        <authorList>
            <person name="Heo J."/>
            <person name="Kim S.-J."/>
            <person name="Kim J.-S."/>
            <person name="Hong S.-B."/>
            <person name="Kwon S.-W."/>
        </authorList>
    </citation>
    <scope>NUCLEOTIDE SEQUENCE [LARGE SCALE GENOMIC DNA]</scope>
    <source>
        <strain evidence="2 3">MFER-1</strain>
    </source>
</reference>
<name>A0A7Z2VGU0_9BACL</name>
<keyword evidence="1" id="KW-0812">Transmembrane</keyword>
<keyword evidence="3" id="KW-1185">Reference proteome</keyword>
<evidence type="ECO:0000313" key="2">
    <source>
        <dbReference type="EMBL" id="QJD82782.1"/>
    </source>
</evidence>
<accession>A0A7Z2VGU0</accession>
<dbReference type="AlphaFoldDB" id="A0A7Z2VGU0"/>
<dbReference type="KEGG" id="cheb:HH215_06030"/>
<keyword evidence="1" id="KW-0472">Membrane</keyword>
<protein>
    <submittedName>
        <fullName evidence="2">Uncharacterized protein</fullName>
    </submittedName>
</protein>
<sequence length="216" mass="24201">MKRKSVLYVVTLLLGLLMISDNHLDHSYGDYLFKFIGLSPWTDRDETGIHLPAILGFSLLLIGVSGTVRTYRPRYPKILSSVIIGCIVFVLICPIASEKAMFLLKHNSKGINSLDFSIKDSKCYVQTIESAVKANCSFTIYNYGTEEDVLIKPILIDRYPDIEIDFKDSVVSIAPHRKHLFNVQFDGTQRNGTGLAGTLNKVGIELEVAGIRKKFE</sequence>
<dbReference type="EMBL" id="CP051680">
    <property type="protein sequence ID" value="QJD82782.1"/>
    <property type="molecule type" value="Genomic_DNA"/>
</dbReference>
<gene>
    <name evidence="2" type="ORF">HH215_06030</name>
</gene>
<evidence type="ECO:0000313" key="3">
    <source>
        <dbReference type="Proteomes" id="UP000502248"/>
    </source>
</evidence>
<dbReference type="RefSeq" id="WP_169279078.1">
    <property type="nucleotide sequence ID" value="NZ_CP051680.1"/>
</dbReference>